<proteinExistence type="predicted"/>
<accession>A0A229P2P6</accession>
<dbReference type="EMBL" id="NMUQ01000001">
    <property type="protein sequence ID" value="OXM16331.1"/>
    <property type="molecule type" value="Genomic_DNA"/>
</dbReference>
<protein>
    <submittedName>
        <fullName evidence="1">Uncharacterized protein</fullName>
    </submittedName>
</protein>
<sequence length="115" mass="12314">MIRTSTADFESAIINITVERNGADTPGSGTVVFAYTLETEDVAFYSPITISAGDSPPTADVMAGQIRYTIYISAFNTETTVLAGPVTFNGLALPGIPSRNRISMDRPQQVQQLNP</sequence>
<comment type="caution">
    <text evidence="1">The sequence shown here is derived from an EMBL/GenBank/DDBJ whole genome shotgun (WGS) entry which is preliminary data.</text>
</comment>
<dbReference type="Proteomes" id="UP000215145">
    <property type="component" value="Unassembled WGS sequence"/>
</dbReference>
<evidence type="ECO:0000313" key="1">
    <source>
        <dbReference type="EMBL" id="OXM16331.1"/>
    </source>
</evidence>
<gene>
    <name evidence="1" type="ORF">CGZ75_06500</name>
</gene>
<evidence type="ECO:0000313" key="2">
    <source>
        <dbReference type="Proteomes" id="UP000215145"/>
    </source>
</evidence>
<organism evidence="1 2">
    <name type="scientific">Paenibacillus herberti</name>
    <dbReference type="NCBI Taxonomy" id="1619309"/>
    <lineage>
        <taxon>Bacteria</taxon>
        <taxon>Bacillati</taxon>
        <taxon>Bacillota</taxon>
        <taxon>Bacilli</taxon>
        <taxon>Bacillales</taxon>
        <taxon>Paenibacillaceae</taxon>
        <taxon>Paenibacillus</taxon>
    </lineage>
</organism>
<name>A0A229P2P6_9BACL</name>
<keyword evidence="2" id="KW-1185">Reference proteome</keyword>
<reference evidence="1 2" key="1">
    <citation type="submission" date="2017-07" db="EMBL/GenBank/DDBJ databases">
        <title>Paenibacillus herberti R33 genome sequencing and assembly.</title>
        <authorList>
            <person name="Su W."/>
        </authorList>
    </citation>
    <scope>NUCLEOTIDE SEQUENCE [LARGE SCALE GENOMIC DNA]</scope>
    <source>
        <strain evidence="1 2">R33</strain>
    </source>
</reference>
<dbReference type="AlphaFoldDB" id="A0A229P2P6"/>